<name>A0A3S5BUP8_9PLAT</name>
<dbReference type="InterPro" id="IPR013783">
    <property type="entry name" value="Ig-like_fold"/>
</dbReference>
<evidence type="ECO:0000259" key="2">
    <source>
        <dbReference type="Pfam" id="PF07679"/>
    </source>
</evidence>
<dbReference type="Pfam" id="PF07679">
    <property type="entry name" value="I-set"/>
    <property type="match status" value="1"/>
</dbReference>
<feature type="region of interest" description="Disordered" evidence="1">
    <location>
        <begin position="37"/>
        <end position="56"/>
    </location>
</feature>
<dbReference type="EMBL" id="CAAALY010040838">
    <property type="protein sequence ID" value="VEL19267.1"/>
    <property type="molecule type" value="Genomic_DNA"/>
</dbReference>
<evidence type="ECO:0000313" key="4">
    <source>
        <dbReference type="Proteomes" id="UP000784294"/>
    </source>
</evidence>
<dbReference type="Gene3D" id="2.60.40.10">
    <property type="entry name" value="Immunoglobulins"/>
    <property type="match status" value="1"/>
</dbReference>
<dbReference type="Proteomes" id="UP000784294">
    <property type="component" value="Unassembled WGS sequence"/>
</dbReference>
<evidence type="ECO:0000256" key="1">
    <source>
        <dbReference type="SAM" id="MobiDB-lite"/>
    </source>
</evidence>
<evidence type="ECO:0000313" key="3">
    <source>
        <dbReference type="EMBL" id="VEL19267.1"/>
    </source>
</evidence>
<sequence length="125" mass="13729">AGQDLRLPIAWFGHPPPVATWLFDNNDITTQLGSQAITTTEPGPPPLVKGSGNGLEQAPCGTSVLTVSKVRRKNTGRYTVQLKNQLGQISSSCNVQVLGEPVVKDYIIFPVQFFLTYLFRELIKM</sequence>
<feature type="domain" description="Immunoglobulin I-set" evidence="2">
    <location>
        <begin position="61"/>
        <end position="97"/>
    </location>
</feature>
<dbReference type="InterPro" id="IPR036179">
    <property type="entry name" value="Ig-like_dom_sf"/>
</dbReference>
<dbReference type="InterPro" id="IPR013098">
    <property type="entry name" value="Ig_I-set"/>
</dbReference>
<accession>A0A3S5BUP8</accession>
<proteinExistence type="predicted"/>
<gene>
    <name evidence="3" type="ORF">PXEA_LOCUS12707</name>
</gene>
<organism evidence="3 4">
    <name type="scientific">Protopolystoma xenopodis</name>
    <dbReference type="NCBI Taxonomy" id="117903"/>
    <lineage>
        <taxon>Eukaryota</taxon>
        <taxon>Metazoa</taxon>
        <taxon>Spiralia</taxon>
        <taxon>Lophotrochozoa</taxon>
        <taxon>Platyhelminthes</taxon>
        <taxon>Monogenea</taxon>
        <taxon>Polyopisthocotylea</taxon>
        <taxon>Polystomatidea</taxon>
        <taxon>Polystomatidae</taxon>
        <taxon>Protopolystoma</taxon>
    </lineage>
</organism>
<feature type="non-terminal residue" evidence="3">
    <location>
        <position position="1"/>
    </location>
</feature>
<dbReference type="SUPFAM" id="SSF48726">
    <property type="entry name" value="Immunoglobulin"/>
    <property type="match status" value="1"/>
</dbReference>
<comment type="caution">
    <text evidence="3">The sequence shown here is derived from an EMBL/GenBank/DDBJ whole genome shotgun (WGS) entry which is preliminary data.</text>
</comment>
<reference evidence="3" key="1">
    <citation type="submission" date="2018-11" db="EMBL/GenBank/DDBJ databases">
        <authorList>
            <consortium name="Pathogen Informatics"/>
        </authorList>
    </citation>
    <scope>NUCLEOTIDE SEQUENCE</scope>
</reference>
<keyword evidence="4" id="KW-1185">Reference proteome</keyword>
<dbReference type="OrthoDB" id="6136057at2759"/>
<protein>
    <recommendedName>
        <fullName evidence="2">Immunoglobulin I-set domain-containing protein</fullName>
    </recommendedName>
</protein>
<dbReference type="AlphaFoldDB" id="A0A3S5BUP8"/>